<evidence type="ECO:0000313" key="1">
    <source>
        <dbReference type="EMBL" id="QJB44871.1"/>
    </source>
</evidence>
<protein>
    <submittedName>
        <fullName evidence="1">Uncharacterized protein</fullName>
    </submittedName>
</protein>
<dbReference type="KEGG" id="dfs:HGD76_12510"/>
<reference evidence="1 2" key="2">
    <citation type="submission" date="2020-04" db="EMBL/GenBank/DDBJ databases">
        <authorList>
            <person name="Fomenkov A."/>
            <person name="Anton B.P."/>
            <person name="Roberts R.J."/>
        </authorList>
    </citation>
    <scope>NUCLEOTIDE SEQUENCE [LARGE SCALE GENOMIC DNA]</scope>
    <source>
        <strain evidence="1 2">CCAP 1403/13f</strain>
    </source>
</reference>
<sequence>MASPKPLHDTELVDCARANANQGIETAACQCGYGDDINTFAQELRQACEKMNLQVKELKELITDQDIMLKLGAGEIIAPETASEL</sequence>
<evidence type="ECO:0000313" key="2">
    <source>
        <dbReference type="Proteomes" id="UP000502433"/>
    </source>
</evidence>
<gene>
    <name evidence="1" type="ORF">HGD76_12510</name>
</gene>
<dbReference type="Proteomes" id="UP000502433">
    <property type="component" value="Chromosome"/>
</dbReference>
<reference evidence="1 2" key="1">
    <citation type="submission" date="2020-04" db="EMBL/GenBank/DDBJ databases">
        <title>Genome-Wide Identification of 5-Methylcytosine Sites in Bacterial Genomes By High-Throughput Sequencing of MspJI Restriction Fragments.</title>
        <authorList>
            <person name="Wu V."/>
        </authorList>
    </citation>
    <scope>NUCLEOTIDE SEQUENCE [LARGE SCALE GENOMIC DNA]</scope>
    <source>
        <strain evidence="1 2">CCAP 1403/13f</strain>
    </source>
</reference>
<dbReference type="RefSeq" id="WP_168695974.1">
    <property type="nucleotide sequence ID" value="NZ_CP051206.1"/>
</dbReference>
<name>A0A6H2C0J2_DOLFA</name>
<dbReference type="AlphaFoldDB" id="A0A6H2C0J2"/>
<dbReference type="EMBL" id="CP051206">
    <property type="protein sequence ID" value="QJB44871.1"/>
    <property type="molecule type" value="Genomic_DNA"/>
</dbReference>
<organism evidence="1 2">
    <name type="scientific">Dolichospermum flos-aquae CCAP 1403/13F</name>
    <dbReference type="NCBI Taxonomy" id="315271"/>
    <lineage>
        <taxon>Bacteria</taxon>
        <taxon>Bacillati</taxon>
        <taxon>Cyanobacteriota</taxon>
        <taxon>Cyanophyceae</taxon>
        <taxon>Nostocales</taxon>
        <taxon>Aphanizomenonaceae</taxon>
        <taxon>Dolichospermum</taxon>
    </lineage>
</organism>
<proteinExistence type="predicted"/>
<accession>A0A6H2C0J2</accession>